<dbReference type="Gene3D" id="2.170.150.70">
    <property type="match status" value="2"/>
</dbReference>
<dbReference type="SUPFAM" id="SSF51316">
    <property type="entry name" value="Mss4-like"/>
    <property type="match status" value="2"/>
</dbReference>
<dbReference type="GO" id="GO:0046872">
    <property type="term" value="F:metal ion binding"/>
    <property type="evidence" value="ECO:0007669"/>
    <property type="project" value="UniProtKB-KW"/>
</dbReference>
<dbReference type="InterPro" id="IPR011057">
    <property type="entry name" value="Mss4-like_sf"/>
</dbReference>
<gene>
    <name evidence="5" type="ORF">R3P38DRAFT_2646717</name>
</gene>
<accession>A0AAW0AAV3</accession>
<organism evidence="5 6">
    <name type="scientific">Favolaschia claudopus</name>
    <dbReference type="NCBI Taxonomy" id="2862362"/>
    <lineage>
        <taxon>Eukaryota</taxon>
        <taxon>Fungi</taxon>
        <taxon>Dikarya</taxon>
        <taxon>Basidiomycota</taxon>
        <taxon>Agaricomycotina</taxon>
        <taxon>Agaricomycetes</taxon>
        <taxon>Agaricomycetidae</taxon>
        <taxon>Agaricales</taxon>
        <taxon>Marasmiineae</taxon>
        <taxon>Mycenaceae</taxon>
        <taxon>Favolaschia</taxon>
    </lineage>
</organism>
<evidence type="ECO:0000313" key="5">
    <source>
        <dbReference type="EMBL" id="KAK7006146.1"/>
    </source>
</evidence>
<feature type="domain" description="CENP-V/GFA" evidence="4">
    <location>
        <begin position="11"/>
        <end position="126"/>
    </location>
</feature>
<dbReference type="EMBL" id="JAWWNJ010000076">
    <property type="protein sequence ID" value="KAK7006146.1"/>
    <property type="molecule type" value="Genomic_DNA"/>
</dbReference>
<comment type="caution">
    <text evidence="5">The sequence shown here is derived from an EMBL/GenBank/DDBJ whole genome shotgun (WGS) entry which is preliminary data.</text>
</comment>
<dbReference type="AlphaFoldDB" id="A0AAW0AAV3"/>
<proteinExistence type="inferred from homology"/>
<dbReference type="Pfam" id="PF04828">
    <property type="entry name" value="GFA"/>
    <property type="match status" value="2"/>
</dbReference>
<sequence length="261" mass="28946">MSEETPQLVDYRGNCHCGAFKYTFKAPEIKQAFACNCSICYKIGYLWGFPSTETFVIVKGDEKDLKSYEFANRTMEHKFCPTCGISVMARTPDRNIGLNLRTLMDVEVAALPVMTSDGASKPPLYQVPDPAAVENIAEGMHVYSGSCHCGAIGYTVVKPDKIVRAKECNCSICYREAALWIYPAATTVTFKGLESLTEYTFGVGDTFHGSCSICGSSLRERFTEPGRMDMALNVRTLNGFDLASIEIRKADSRNFRGVYQM</sequence>
<evidence type="ECO:0000256" key="2">
    <source>
        <dbReference type="ARBA" id="ARBA00022723"/>
    </source>
</evidence>
<evidence type="ECO:0000313" key="6">
    <source>
        <dbReference type="Proteomes" id="UP001362999"/>
    </source>
</evidence>
<dbReference type="InterPro" id="IPR006913">
    <property type="entry name" value="CENP-V/GFA"/>
</dbReference>
<dbReference type="InterPro" id="IPR052355">
    <property type="entry name" value="CENP-V-like"/>
</dbReference>
<protein>
    <submittedName>
        <fullName evidence="5">GFA domain-containing protein</fullName>
    </submittedName>
</protein>
<evidence type="ECO:0000259" key="4">
    <source>
        <dbReference type="PROSITE" id="PS51891"/>
    </source>
</evidence>
<dbReference type="PROSITE" id="PS51891">
    <property type="entry name" value="CENP_V_GFA"/>
    <property type="match status" value="2"/>
</dbReference>
<keyword evidence="3" id="KW-0862">Zinc</keyword>
<comment type="similarity">
    <text evidence="1">Belongs to the Gfa family.</text>
</comment>
<keyword evidence="6" id="KW-1185">Reference proteome</keyword>
<feature type="domain" description="CENP-V/GFA" evidence="4">
    <location>
        <begin position="143"/>
        <end position="256"/>
    </location>
</feature>
<dbReference type="PANTHER" id="PTHR28620">
    <property type="entry name" value="CENTROMERE PROTEIN V"/>
    <property type="match status" value="1"/>
</dbReference>
<evidence type="ECO:0000256" key="1">
    <source>
        <dbReference type="ARBA" id="ARBA00005495"/>
    </source>
</evidence>
<dbReference type="Proteomes" id="UP001362999">
    <property type="component" value="Unassembled WGS sequence"/>
</dbReference>
<reference evidence="5 6" key="1">
    <citation type="journal article" date="2024" name="J Genomics">
        <title>Draft genome sequencing and assembly of Favolaschia claudopus CIRM-BRFM 2984 isolated from oak limbs.</title>
        <authorList>
            <person name="Navarro D."/>
            <person name="Drula E."/>
            <person name="Chaduli D."/>
            <person name="Cazenave R."/>
            <person name="Ahrendt S."/>
            <person name="Wang J."/>
            <person name="Lipzen A."/>
            <person name="Daum C."/>
            <person name="Barry K."/>
            <person name="Grigoriev I.V."/>
            <person name="Favel A."/>
            <person name="Rosso M.N."/>
            <person name="Martin F."/>
        </authorList>
    </citation>
    <scope>NUCLEOTIDE SEQUENCE [LARGE SCALE GENOMIC DNA]</scope>
    <source>
        <strain evidence="5 6">CIRM-BRFM 2984</strain>
    </source>
</reference>
<keyword evidence="2" id="KW-0479">Metal-binding</keyword>
<evidence type="ECO:0000256" key="3">
    <source>
        <dbReference type="ARBA" id="ARBA00022833"/>
    </source>
</evidence>
<dbReference type="GO" id="GO:0016846">
    <property type="term" value="F:carbon-sulfur lyase activity"/>
    <property type="evidence" value="ECO:0007669"/>
    <property type="project" value="InterPro"/>
</dbReference>
<name>A0AAW0AAV3_9AGAR</name>
<dbReference type="PANTHER" id="PTHR28620:SF1">
    <property type="entry name" value="CENP-V_GFA DOMAIN-CONTAINING PROTEIN"/>
    <property type="match status" value="1"/>
</dbReference>